<comment type="caution">
    <text evidence="2">The sequence shown here is derived from an EMBL/GenBank/DDBJ whole genome shotgun (WGS) entry which is preliminary data.</text>
</comment>
<keyword evidence="1" id="KW-1133">Transmembrane helix</keyword>
<protein>
    <submittedName>
        <fullName evidence="2">Uncharacterized protein</fullName>
    </submittedName>
</protein>
<name>A0AB73SBH5_9BACI</name>
<gene>
    <name evidence="2" type="ORF">CN678_20000</name>
</gene>
<reference evidence="2" key="1">
    <citation type="submission" date="2017-09" db="EMBL/GenBank/DDBJ databases">
        <title>Large-scale bioinformatics analysis of Bacillus genomes uncovers conserved roles of natural products in bacterial physiology.</title>
        <authorList>
            <consortium name="Agbiome Team Llc"/>
            <person name="Bleich R.M."/>
            <person name="Kirk G.J."/>
            <person name="Santa Maria K.C."/>
            <person name="Allen S.E."/>
            <person name="Farag S."/>
            <person name="Shank E.A."/>
            <person name="Bowers A."/>
        </authorList>
    </citation>
    <scope>NUCLEOTIDE SEQUENCE</scope>
    <source>
        <strain evidence="2">AFS005430</strain>
    </source>
</reference>
<dbReference type="RefSeq" id="WP_098054209.1">
    <property type="nucleotide sequence ID" value="NZ_JBNTLI010000014.1"/>
</dbReference>
<dbReference type="Proteomes" id="UP000220969">
    <property type="component" value="Unassembled WGS sequence"/>
</dbReference>
<evidence type="ECO:0000313" key="2">
    <source>
        <dbReference type="EMBL" id="PEI84432.1"/>
    </source>
</evidence>
<proteinExistence type="predicted"/>
<sequence>MERHRLKKEWETNEVVLVFYEFEVIESGYYDCSNVQKQSIDFDKDCFYVAISLLSLINDFTIITLESSSVTM</sequence>
<dbReference type="AlphaFoldDB" id="A0AB73SBH5"/>
<keyword evidence="1" id="KW-0812">Transmembrane</keyword>
<feature type="transmembrane region" description="Helical" evidence="1">
    <location>
        <begin position="46"/>
        <end position="65"/>
    </location>
</feature>
<organism evidence="2">
    <name type="scientific">Bacillus toyonensis</name>
    <dbReference type="NCBI Taxonomy" id="155322"/>
    <lineage>
        <taxon>Bacteria</taxon>
        <taxon>Bacillati</taxon>
        <taxon>Bacillota</taxon>
        <taxon>Bacilli</taxon>
        <taxon>Bacillales</taxon>
        <taxon>Bacillaceae</taxon>
        <taxon>Bacillus</taxon>
        <taxon>Bacillus cereus group</taxon>
    </lineage>
</organism>
<accession>A0AB73SBH5</accession>
<keyword evidence="1" id="KW-0472">Membrane</keyword>
<evidence type="ECO:0000256" key="1">
    <source>
        <dbReference type="SAM" id="Phobius"/>
    </source>
</evidence>
<dbReference type="EMBL" id="NUEH01000047">
    <property type="protein sequence ID" value="PEI84432.1"/>
    <property type="molecule type" value="Genomic_DNA"/>
</dbReference>